<gene>
    <name evidence="6" type="ORF">FE697_017535</name>
</gene>
<feature type="active site" evidence="3">
    <location>
        <position position="246"/>
    </location>
</feature>
<reference evidence="6 7" key="1">
    <citation type="submission" date="2019-09" db="EMBL/GenBank/DDBJ databases">
        <title>Mumia zhuanghuii sp. nov. isolated from the intestinal contents of plateau pika (Ochotona curzoniae) in the Qinghai-Tibet plateau of China.</title>
        <authorList>
            <person name="Tian Z."/>
        </authorList>
    </citation>
    <scope>NUCLEOTIDE SEQUENCE [LARGE SCALE GENOMIC DNA]</scope>
    <source>
        <strain evidence="7">350</strain>
    </source>
</reference>
<dbReference type="PROSITE" id="PS00687">
    <property type="entry name" value="ALDEHYDE_DEHYDR_GLU"/>
    <property type="match status" value="1"/>
</dbReference>
<accession>A0A5Q6RRT5</accession>
<comment type="similarity">
    <text evidence="1 4">Belongs to the aldehyde dehydrogenase family.</text>
</comment>
<evidence type="ECO:0000313" key="6">
    <source>
        <dbReference type="EMBL" id="KAA1420737.1"/>
    </source>
</evidence>
<dbReference type="FunFam" id="3.40.605.10:FF:000007">
    <property type="entry name" value="NAD/NADP-dependent betaine aldehyde dehydrogenase"/>
    <property type="match status" value="1"/>
</dbReference>
<dbReference type="FunFam" id="3.40.309.10:FF:000009">
    <property type="entry name" value="Aldehyde dehydrogenase A"/>
    <property type="match status" value="1"/>
</dbReference>
<dbReference type="RefSeq" id="WP_149770906.1">
    <property type="nucleotide sequence ID" value="NZ_VDFQ02000005.1"/>
</dbReference>
<dbReference type="Pfam" id="PF00171">
    <property type="entry name" value="Aldedh"/>
    <property type="match status" value="1"/>
</dbReference>
<dbReference type="InterPro" id="IPR016163">
    <property type="entry name" value="Ald_DH_C"/>
</dbReference>
<evidence type="ECO:0000313" key="7">
    <source>
        <dbReference type="Proteomes" id="UP000307768"/>
    </source>
</evidence>
<sequence length="485" mass="50072">MEHGMFVDGATRAGAGAEITLTDPATGETTVRFRQASAADVDDAVASAKAAFGGWSRRTAGERARILLRLADLLDDHAAALTKLEVADSGKPTAVFADGELPFATDNLRFFAGSARSLEGSGAGVLSEGHTSMLIRRPVGVVGAIAPWNFPLVMAIWKIGPALAAGNTMVLKPAPTTPRSTVLLAELAAAAGLPAGVLNVVTGGADVGEALVEHPDVAMVSITGSSRAGRAVMGAAAPRTKRVHLELGGKAPALVFADADVSAVAQGLAMAATYNSGQDCTAATRVYVERSAYDAVVEAIAEKMSSIRVGDPRDAATDIGPLVSREHRDRVHGFVERALAAGAKAACGGVVPEGVGAYYPPTLVTGADQRSEIVQDEVFGPVLVALPFDTEEEAISLANDSAYGLASSVWTSDVARALRVTHSIEAGVTWINDHLPIASEAPHGGVKGSGFGKDMSHEAVLEYTVTHHVMVKHAVVEAHDSFRPA</sequence>
<evidence type="ECO:0000256" key="4">
    <source>
        <dbReference type="RuleBase" id="RU003345"/>
    </source>
</evidence>
<feature type="domain" description="Aldehyde dehydrogenase" evidence="5">
    <location>
        <begin position="17"/>
        <end position="469"/>
    </location>
</feature>
<organism evidence="6 7">
    <name type="scientific">Mumia zhuanghuii</name>
    <dbReference type="NCBI Taxonomy" id="2585211"/>
    <lineage>
        <taxon>Bacteria</taxon>
        <taxon>Bacillati</taxon>
        <taxon>Actinomycetota</taxon>
        <taxon>Actinomycetes</taxon>
        <taxon>Propionibacteriales</taxon>
        <taxon>Nocardioidaceae</taxon>
        <taxon>Mumia</taxon>
    </lineage>
</organism>
<dbReference type="InterPro" id="IPR029510">
    <property type="entry name" value="Ald_DH_CS_GLU"/>
</dbReference>
<dbReference type="OrthoDB" id="3954161at2"/>
<evidence type="ECO:0000256" key="3">
    <source>
        <dbReference type="PROSITE-ProRule" id="PRU10007"/>
    </source>
</evidence>
<name>A0A5Q6RRT5_9ACTN</name>
<dbReference type="PANTHER" id="PTHR11699">
    <property type="entry name" value="ALDEHYDE DEHYDROGENASE-RELATED"/>
    <property type="match status" value="1"/>
</dbReference>
<evidence type="ECO:0000259" key="5">
    <source>
        <dbReference type="Pfam" id="PF00171"/>
    </source>
</evidence>
<dbReference type="GO" id="GO:0016620">
    <property type="term" value="F:oxidoreductase activity, acting on the aldehyde or oxo group of donors, NAD or NADP as acceptor"/>
    <property type="evidence" value="ECO:0007669"/>
    <property type="project" value="InterPro"/>
</dbReference>
<proteinExistence type="inferred from homology"/>
<dbReference type="Gene3D" id="3.40.309.10">
    <property type="entry name" value="Aldehyde Dehydrogenase, Chain A, domain 2"/>
    <property type="match status" value="1"/>
</dbReference>
<evidence type="ECO:0000256" key="2">
    <source>
        <dbReference type="ARBA" id="ARBA00023002"/>
    </source>
</evidence>
<dbReference type="InterPro" id="IPR015590">
    <property type="entry name" value="Aldehyde_DH_dom"/>
</dbReference>
<dbReference type="Gene3D" id="3.40.605.10">
    <property type="entry name" value="Aldehyde Dehydrogenase, Chain A, domain 1"/>
    <property type="match status" value="1"/>
</dbReference>
<dbReference type="SUPFAM" id="SSF53720">
    <property type="entry name" value="ALDH-like"/>
    <property type="match status" value="1"/>
</dbReference>
<comment type="caution">
    <text evidence="6">The sequence shown here is derived from an EMBL/GenBank/DDBJ whole genome shotgun (WGS) entry which is preliminary data.</text>
</comment>
<dbReference type="InterPro" id="IPR016161">
    <property type="entry name" value="Ald_DH/histidinol_DH"/>
</dbReference>
<keyword evidence="2 4" id="KW-0560">Oxidoreductase</keyword>
<protein>
    <submittedName>
        <fullName evidence="6">Aldehyde dehydrogenase family protein</fullName>
    </submittedName>
</protein>
<dbReference type="EMBL" id="VDFQ02000005">
    <property type="protein sequence ID" value="KAA1420737.1"/>
    <property type="molecule type" value="Genomic_DNA"/>
</dbReference>
<dbReference type="AlphaFoldDB" id="A0A5Q6RRT5"/>
<evidence type="ECO:0000256" key="1">
    <source>
        <dbReference type="ARBA" id="ARBA00009986"/>
    </source>
</evidence>
<dbReference type="InterPro" id="IPR016162">
    <property type="entry name" value="Ald_DH_N"/>
</dbReference>
<dbReference type="NCBIfam" id="NF010000">
    <property type="entry name" value="PRK13473.1"/>
    <property type="match status" value="1"/>
</dbReference>
<dbReference type="Proteomes" id="UP000307768">
    <property type="component" value="Unassembled WGS sequence"/>
</dbReference>